<comment type="caution">
    <text evidence="3">The sequence shown here is derived from an EMBL/GenBank/DDBJ whole genome shotgun (WGS) entry which is preliminary data.</text>
</comment>
<organism evidence="3 4">
    <name type="scientific">Ceratopteris richardii</name>
    <name type="common">Triangle waterfern</name>
    <dbReference type="NCBI Taxonomy" id="49495"/>
    <lineage>
        <taxon>Eukaryota</taxon>
        <taxon>Viridiplantae</taxon>
        <taxon>Streptophyta</taxon>
        <taxon>Embryophyta</taxon>
        <taxon>Tracheophyta</taxon>
        <taxon>Polypodiopsida</taxon>
        <taxon>Polypodiidae</taxon>
        <taxon>Polypodiales</taxon>
        <taxon>Pteridineae</taxon>
        <taxon>Pteridaceae</taxon>
        <taxon>Parkerioideae</taxon>
        <taxon>Ceratopteris</taxon>
    </lineage>
</organism>
<dbReference type="GO" id="GO:0010150">
    <property type="term" value="P:leaf senescence"/>
    <property type="evidence" value="ECO:0007669"/>
    <property type="project" value="UniProtKB-ARBA"/>
</dbReference>
<dbReference type="Pfam" id="PF04520">
    <property type="entry name" value="Senescence_reg"/>
    <property type="match status" value="1"/>
</dbReference>
<name>A0A8T2RZE6_CERRI</name>
<accession>A0A8T2RZE6</accession>
<dbReference type="InterPro" id="IPR007608">
    <property type="entry name" value="Senescence_reg_S40"/>
</dbReference>
<dbReference type="PANTHER" id="PTHR33083:SF123">
    <property type="entry name" value="EXPRESSED PROTEIN"/>
    <property type="match status" value="1"/>
</dbReference>
<dbReference type="PANTHER" id="PTHR33083">
    <property type="entry name" value="EXPRESSED PROTEIN"/>
    <property type="match status" value="1"/>
</dbReference>
<evidence type="ECO:0000256" key="1">
    <source>
        <dbReference type="ARBA" id="ARBA00034773"/>
    </source>
</evidence>
<sequence>MSSGLTRFGSDLEHLSNNFREMGLEYRQSQGVEYGYNGCGHDSVHGWDNDTDLEEGDVWGGYDTNPVWNQSSSEVNGITHDDSAEVAIHKKGKGTKSWLSMELQALGTTGYQRTQVGVGFAALESPNRAFSRGQNESNGGWASGFSSRKVKIPQLGSGASGSGCTNGWHGHDKDSKHGMIFQSAPVSMPVWPSTCGRRDFNGDVGTDGRSSDDDKVEVDPGNANDDDSEDENLHCGQRGRMTPHEIVDREYARSTTFSVIEGAGRTLKGSDLRRVRNAVWSCIGFED</sequence>
<keyword evidence="4" id="KW-1185">Reference proteome</keyword>
<feature type="region of interest" description="Disordered" evidence="2">
    <location>
        <begin position="192"/>
        <end position="242"/>
    </location>
</feature>
<protein>
    <submittedName>
        <fullName evidence="3">Uncharacterized protein</fullName>
    </submittedName>
</protein>
<comment type="similarity">
    <text evidence="1">Belongs to the senescence regulator S40 family.</text>
</comment>
<feature type="region of interest" description="Disordered" evidence="2">
    <location>
        <begin position="152"/>
        <end position="177"/>
    </location>
</feature>
<proteinExistence type="inferred from homology"/>
<dbReference type="OrthoDB" id="1927868at2759"/>
<dbReference type="EMBL" id="CM035428">
    <property type="protein sequence ID" value="KAH7301672.1"/>
    <property type="molecule type" value="Genomic_DNA"/>
</dbReference>
<gene>
    <name evidence="3" type="ORF">KP509_23G037500</name>
</gene>
<evidence type="ECO:0000313" key="4">
    <source>
        <dbReference type="Proteomes" id="UP000825935"/>
    </source>
</evidence>
<dbReference type="AlphaFoldDB" id="A0A8T2RZE6"/>
<evidence type="ECO:0000256" key="2">
    <source>
        <dbReference type="SAM" id="MobiDB-lite"/>
    </source>
</evidence>
<reference evidence="3 4" key="1">
    <citation type="submission" date="2021-08" db="EMBL/GenBank/DDBJ databases">
        <title>WGS assembly of Ceratopteris richardii.</title>
        <authorList>
            <person name="Marchant D.B."/>
            <person name="Chen G."/>
            <person name="Jenkins J."/>
            <person name="Shu S."/>
            <person name="Leebens-Mack J."/>
            <person name="Grimwood J."/>
            <person name="Schmutz J."/>
            <person name="Soltis P."/>
            <person name="Soltis D."/>
            <person name="Chen Z.-H."/>
        </authorList>
    </citation>
    <scope>NUCLEOTIDE SEQUENCE [LARGE SCALE GENOMIC DNA]</scope>
    <source>
        <strain evidence="3">Whitten #5841</strain>
        <tissue evidence="3">Leaf</tissue>
    </source>
</reference>
<dbReference type="Proteomes" id="UP000825935">
    <property type="component" value="Chromosome 23"/>
</dbReference>
<evidence type="ECO:0000313" key="3">
    <source>
        <dbReference type="EMBL" id="KAH7301672.1"/>
    </source>
</evidence>